<gene>
    <name evidence="1" type="ORF">KUV23_11810</name>
</gene>
<name>A0ABS7N6S0_9BACT</name>
<dbReference type="EMBL" id="JAHVHP010000002">
    <property type="protein sequence ID" value="MBY5951666.1"/>
    <property type="molecule type" value="Genomic_DNA"/>
</dbReference>
<dbReference type="RefSeq" id="WP_222584264.1">
    <property type="nucleotide sequence ID" value="NZ_JAHVHP010000002.1"/>
</dbReference>
<reference evidence="1 2" key="1">
    <citation type="submission" date="2021-06" db="EMBL/GenBank/DDBJ databases">
        <title>44 bacteria genomes isolated from Dapeng, Shenzhen.</title>
        <authorList>
            <person name="Zheng W."/>
            <person name="Yu S."/>
            <person name="Huang Y."/>
        </authorList>
    </citation>
    <scope>NUCLEOTIDE SEQUENCE [LARGE SCALE GENOMIC DNA]</scope>
    <source>
        <strain evidence="1 2">DP5N14-6</strain>
    </source>
</reference>
<protein>
    <recommendedName>
        <fullName evidence="3">Addiction module component</fullName>
    </recommendedName>
</protein>
<keyword evidence="2" id="KW-1185">Reference proteome</keyword>
<comment type="caution">
    <text evidence="1">The sequence shown here is derived from an EMBL/GenBank/DDBJ whole genome shotgun (WGS) entry which is preliminary data.</text>
</comment>
<evidence type="ECO:0000313" key="2">
    <source>
        <dbReference type="Proteomes" id="UP000766609"/>
    </source>
</evidence>
<evidence type="ECO:0008006" key="3">
    <source>
        <dbReference type="Google" id="ProtNLM"/>
    </source>
</evidence>
<dbReference type="Proteomes" id="UP000766609">
    <property type="component" value="Unassembled WGS sequence"/>
</dbReference>
<accession>A0ABS7N6S0</accession>
<organism evidence="1 2">
    <name type="scientific">Algoriphagus marincola</name>
    <dbReference type="NCBI Taxonomy" id="264027"/>
    <lineage>
        <taxon>Bacteria</taxon>
        <taxon>Pseudomonadati</taxon>
        <taxon>Bacteroidota</taxon>
        <taxon>Cytophagia</taxon>
        <taxon>Cytophagales</taxon>
        <taxon>Cyclobacteriaceae</taxon>
        <taxon>Algoriphagus</taxon>
    </lineage>
</organism>
<proteinExistence type="predicted"/>
<sequence>MANLTLNNRILEKYFDMLKGLDNPSKKKLIIKLTESLDIKEEKVDLQTLFGAWEDDKDSDKIIKEIRESRVEKARDISFE</sequence>
<evidence type="ECO:0000313" key="1">
    <source>
        <dbReference type="EMBL" id="MBY5951666.1"/>
    </source>
</evidence>